<feature type="transmembrane region" description="Helical" evidence="1">
    <location>
        <begin position="263"/>
        <end position="284"/>
    </location>
</feature>
<dbReference type="EMBL" id="CP034170">
    <property type="protein sequence ID" value="AZI58294.1"/>
    <property type="molecule type" value="Genomic_DNA"/>
</dbReference>
<evidence type="ECO:0000313" key="2">
    <source>
        <dbReference type="EMBL" id="AZI58294.1"/>
    </source>
</evidence>
<keyword evidence="3" id="KW-1185">Reference proteome</keyword>
<gene>
    <name evidence="2" type="primary">benE</name>
    <name evidence="2" type="ORF">EH165_09245</name>
</gene>
<dbReference type="Pfam" id="PF03594">
    <property type="entry name" value="BenE"/>
    <property type="match status" value="1"/>
</dbReference>
<feature type="transmembrane region" description="Helical" evidence="1">
    <location>
        <begin position="296"/>
        <end position="319"/>
    </location>
</feature>
<evidence type="ECO:0000313" key="3">
    <source>
        <dbReference type="Proteomes" id="UP000268084"/>
    </source>
</evidence>
<reference evidence="2 3" key="1">
    <citation type="submission" date="2018-11" db="EMBL/GenBank/DDBJ databases">
        <authorList>
            <person name="Da X."/>
        </authorList>
    </citation>
    <scope>NUCLEOTIDE SEQUENCE [LARGE SCALE GENOMIC DNA]</scope>
    <source>
        <strain evidence="2 3">S14-144</strain>
    </source>
</reference>
<dbReference type="GO" id="GO:0005886">
    <property type="term" value="C:plasma membrane"/>
    <property type="evidence" value="ECO:0007669"/>
    <property type="project" value="TreeGrafter"/>
</dbReference>
<accession>A0A3G8ZUY6</accession>
<feature type="transmembrane region" description="Helical" evidence="1">
    <location>
        <begin position="21"/>
        <end position="44"/>
    </location>
</feature>
<dbReference type="GO" id="GO:0042925">
    <property type="term" value="F:benzoate transmembrane transporter activity"/>
    <property type="evidence" value="ECO:0007669"/>
    <property type="project" value="InterPro"/>
</dbReference>
<dbReference type="RefSeq" id="WP_124799203.1">
    <property type="nucleotide sequence ID" value="NZ_CP034170.1"/>
</dbReference>
<feature type="transmembrane region" description="Helical" evidence="1">
    <location>
        <begin position="176"/>
        <end position="195"/>
    </location>
</feature>
<feature type="transmembrane region" description="Helical" evidence="1">
    <location>
        <begin position="50"/>
        <end position="70"/>
    </location>
</feature>
<feature type="transmembrane region" description="Helical" evidence="1">
    <location>
        <begin position="137"/>
        <end position="170"/>
    </location>
</feature>
<evidence type="ECO:0000256" key="1">
    <source>
        <dbReference type="SAM" id="Phobius"/>
    </source>
</evidence>
<proteinExistence type="predicted"/>
<dbReference type="KEGG" id="nak:EH165_09245"/>
<keyword evidence="1" id="KW-0472">Membrane</keyword>
<dbReference type="NCBIfam" id="TIGR00843">
    <property type="entry name" value="benE"/>
    <property type="match status" value="1"/>
</dbReference>
<feature type="transmembrane region" description="Helical" evidence="1">
    <location>
        <begin position="361"/>
        <end position="389"/>
    </location>
</feature>
<dbReference type="PANTHER" id="PTHR30199:SF0">
    <property type="entry name" value="INNER MEMBRANE PROTEIN YDCO"/>
    <property type="match status" value="1"/>
</dbReference>
<dbReference type="InterPro" id="IPR004711">
    <property type="entry name" value="Benzoate_Transporter"/>
</dbReference>
<dbReference type="Proteomes" id="UP000268084">
    <property type="component" value="Chromosome"/>
</dbReference>
<dbReference type="AlphaFoldDB" id="A0A3G8ZUY6"/>
<keyword evidence="1" id="KW-1133">Transmembrane helix</keyword>
<feature type="transmembrane region" description="Helical" evidence="1">
    <location>
        <begin position="207"/>
        <end position="228"/>
    </location>
</feature>
<keyword evidence="1" id="KW-0812">Transmembrane</keyword>
<organism evidence="2 3">
    <name type="scientific">Nakamurella antarctica</name>
    <dbReference type="NCBI Taxonomy" id="1902245"/>
    <lineage>
        <taxon>Bacteria</taxon>
        <taxon>Bacillati</taxon>
        <taxon>Actinomycetota</taxon>
        <taxon>Actinomycetes</taxon>
        <taxon>Nakamurellales</taxon>
        <taxon>Nakamurellaceae</taxon>
        <taxon>Nakamurella</taxon>
    </lineage>
</organism>
<dbReference type="OrthoDB" id="9813854at2"/>
<dbReference type="PANTHER" id="PTHR30199">
    <property type="entry name" value="MFS FAMILY TRANSPORTER, PREDICTED SUBSTRATE BENZOATE"/>
    <property type="match status" value="1"/>
</dbReference>
<reference evidence="2 3" key="2">
    <citation type="submission" date="2018-12" db="EMBL/GenBank/DDBJ databases">
        <title>Nakamurella antarcticus sp. nov., isolated from Antarctica South Shetland Islands soil.</title>
        <authorList>
            <person name="Peng F."/>
        </authorList>
    </citation>
    <scope>NUCLEOTIDE SEQUENCE [LARGE SCALE GENOMIC DNA]</scope>
    <source>
        <strain evidence="2 3">S14-144</strain>
    </source>
</reference>
<name>A0A3G8ZUY6_9ACTN</name>
<feature type="transmembrane region" description="Helical" evidence="1">
    <location>
        <begin position="104"/>
        <end position="125"/>
    </location>
</feature>
<protein>
    <submittedName>
        <fullName evidence="2">Benzoate transporter BenE</fullName>
    </submittedName>
</protein>
<feature type="transmembrane region" description="Helical" evidence="1">
    <location>
        <begin position="326"/>
        <end position="349"/>
    </location>
</feature>
<sequence length="408" mass="40616">MSTDVPATARATGVGPTILTGFVAGIVGFTSSFAVVLTGLRALGANDNQAASGLFIICLTMGAGCVIFSLRYRMPITMAWSTAGAALMAGASVPTAGYASALGAFAFAGILYAASGLIAPLGRWVRMIPTSLANAMLAGILVTLCVQPFTALAANPLSIAPVLLTWLIMLRISRRWAVPAALVTALVVIAGSGSLSKLSASQLVPHMVWTTPTFSLSAVIAIGVPLYLVTMTSQNIAGTAVMATFGYAVPLRQALTYTGAATALGAGLGGFTINLSAIAAAIPAGPGSHPDPAKRWIAGVGNGVTYLAFGPLAAAVAAISVAAPAGIVASIAGLALIGSFAAAAASALADPAHREVAAITFVVAASGMSFAGISAAFWALVAGGMYLAVMRIPHMRKAKLAGASAATK</sequence>